<protein>
    <submittedName>
        <fullName evidence="9">Tripartite motif-containing protein 2-like</fullName>
    </submittedName>
</protein>
<dbReference type="PROSITE" id="PS50119">
    <property type="entry name" value="ZF_BBOX"/>
    <property type="match status" value="1"/>
</dbReference>
<proteinExistence type="predicted"/>
<evidence type="ECO:0000313" key="10">
    <source>
        <dbReference type="Proteomes" id="UP001165289"/>
    </source>
</evidence>
<comment type="caution">
    <text evidence="9">The sequence shown here is derived from an EMBL/GenBank/DDBJ whole genome shotgun (WGS) entry which is preliminary data.</text>
</comment>
<evidence type="ECO:0000256" key="7">
    <source>
        <dbReference type="SAM" id="Coils"/>
    </source>
</evidence>
<feature type="domain" description="B box-type" evidence="8">
    <location>
        <begin position="159"/>
        <end position="200"/>
    </location>
</feature>
<dbReference type="InterPro" id="IPR013658">
    <property type="entry name" value="SGL"/>
</dbReference>
<dbReference type="SUPFAM" id="SSF57845">
    <property type="entry name" value="B-box zinc-binding domain"/>
    <property type="match status" value="1"/>
</dbReference>
<keyword evidence="3 5" id="KW-0863">Zinc-finger</keyword>
<feature type="repeat" description="NHL" evidence="6">
    <location>
        <begin position="460"/>
        <end position="503"/>
    </location>
</feature>
<dbReference type="GO" id="GO:0008270">
    <property type="term" value="F:zinc ion binding"/>
    <property type="evidence" value="ECO:0007669"/>
    <property type="project" value="UniProtKB-KW"/>
</dbReference>
<sequence>MDISEEKSLNKDMSPLVYDTLTCVHCKKFKRTSKFLKCNHVICPKCLSVLSANGCIECTICGLLTPIPNGEVDLEDNFMALHCINKKDVLASIGSVLCNSCCLGKSTPSELFCVQCNRYMCKIDWNAHKNFVPGASYHVSINKDITSDSDTEQFLIQTSVSQHCRDHPNYNTELYCTNCRILTCANCLVVNHKDHIVVGMNVALESELADFSKCKESLEEKIDTCKQILQQSEQKKGSLEEKRDFEKGRIDKEYEEKLALIVKTRDDELLQLRTEYDDVINTLFIQTQQLESSLNQLYQAIRLTQTCSALAQCKEDQLTLIPKITDRLVSLSETIPKQKPIQSELHLGTSPSLHSPNVVKLKYSLETIEPTHKIGDNINLNKTRAIVSGDNDEIFVVDKGNSLIHSFSPEGKQLRAFGSYGRGPGQFKSPWGLCLDGKRLFVSDTSIGIVMSFTIEGTYRSKFGAWGQAAGEFRSPKGICTDSIGCLWVADCDNNRIQRFDQEGKHLDIFPHNKSFVMTKPVDVKTALYDNTLWVLTGCSPAVLHISSEGEVLDQIATLGKGRELSHPVSICYDNASRCVLVTDTSSSCVMVFSETGVVEGRLTFQDVKSYALHGVTVDRAGRVLCTAKCIQVFVI</sequence>
<keyword evidence="1" id="KW-0479">Metal-binding</keyword>
<keyword evidence="2" id="KW-0677">Repeat</keyword>
<dbReference type="InterPro" id="IPR000315">
    <property type="entry name" value="Znf_B-box"/>
</dbReference>
<dbReference type="PROSITE" id="PS00518">
    <property type="entry name" value="ZF_RING_1"/>
    <property type="match status" value="1"/>
</dbReference>
<feature type="coiled-coil region" evidence="7">
    <location>
        <begin position="201"/>
        <end position="249"/>
    </location>
</feature>
<evidence type="ECO:0000256" key="4">
    <source>
        <dbReference type="ARBA" id="ARBA00022833"/>
    </source>
</evidence>
<dbReference type="Proteomes" id="UP001165289">
    <property type="component" value="Unassembled WGS sequence"/>
</dbReference>
<dbReference type="EMBL" id="JAKMXF010000354">
    <property type="protein sequence ID" value="KAI6646620.1"/>
    <property type="molecule type" value="Genomic_DNA"/>
</dbReference>
<dbReference type="Pfam" id="PF08450">
    <property type="entry name" value="SGL"/>
    <property type="match status" value="1"/>
</dbReference>
<dbReference type="PANTHER" id="PTHR25462:SF296">
    <property type="entry name" value="MEIOTIC P26, ISOFORM F"/>
    <property type="match status" value="1"/>
</dbReference>
<organism evidence="9 10">
    <name type="scientific">Oopsacas minuta</name>
    <dbReference type="NCBI Taxonomy" id="111878"/>
    <lineage>
        <taxon>Eukaryota</taxon>
        <taxon>Metazoa</taxon>
        <taxon>Porifera</taxon>
        <taxon>Hexactinellida</taxon>
        <taxon>Hexasterophora</taxon>
        <taxon>Lyssacinosida</taxon>
        <taxon>Leucopsacidae</taxon>
        <taxon>Oopsacas</taxon>
    </lineage>
</organism>
<keyword evidence="10" id="KW-1185">Reference proteome</keyword>
<dbReference type="PROSITE" id="PS51125">
    <property type="entry name" value="NHL"/>
    <property type="match status" value="1"/>
</dbReference>
<dbReference type="InterPro" id="IPR001258">
    <property type="entry name" value="NHL_repeat"/>
</dbReference>
<dbReference type="SUPFAM" id="SSF63829">
    <property type="entry name" value="Calcium-dependent phosphotriesterase"/>
    <property type="match status" value="1"/>
</dbReference>
<reference evidence="9 10" key="1">
    <citation type="journal article" date="2023" name="BMC Biol.">
        <title>The compact genome of the sponge Oopsacas minuta (Hexactinellida) is lacking key metazoan core genes.</title>
        <authorList>
            <person name="Santini S."/>
            <person name="Schenkelaars Q."/>
            <person name="Jourda C."/>
            <person name="Duchesne M."/>
            <person name="Belahbib H."/>
            <person name="Rocher C."/>
            <person name="Selva M."/>
            <person name="Riesgo A."/>
            <person name="Vervoort M."/>
            <person name="Leys S.P."/>
            <person name="Kodjabachian L."/>
            <person name="Le Bivic A."/>
            <person name="Borchiellini C."/>
            <person name="Claverie J.M."/>
            <person name="Renard E."/>
        </authorList>
    </citation>
    <scope>NUCLEOTIDE SEQUENCE [LARGE SCALE GENOMIC DNA]</scope>
    <source>
        <strain evidence="9">SPO-2</strain>
    </source>
</reference>
<dbReference type="InterPro" id="IPR047153">
    <property type="entry name" value="TRIM45/56/19-like"/>
</dbReference>
<dbReference type="PANTHER" id="PTHR25462">
    <property type="entry name" value="BONUS, ISOFORM C-RELATED"/>
    <property type="match status" value="1"/>
</dbReference>
<keyword evidence="4" id="KW-0862">Zinc</keyword>
<accession>A0AAV7JCW1</accession>
<dbReference type="Pfam" id="PF00643">
    <property type="entry name" value="zf-B_box"/>
    <property type="match status" value="1"/>
</dbReference>
<dbReference type="CDD" id="cd05819">
    <property type="entry name" value="NHL"/>
    <property type="match status" value="1"/>
</dbReference>
<dbReference type="Gene3D" id="2.120.10.30">
    <property type="entry name" value="TolB, C-terminal domain"/>
    <property type="match status" value="2"/>
</dbReference>
<dbReference type="Gene3D" id="3.30.160.60">
    <property type="entry name" value="Classic Zinc Finger"/>
    <property type="match status" value="1"/>
</dbReference>
<gene>
    <name evidence="9" type="ORF">LOD99_12741</name>
</gene>
<name>A0AAV7JCW1_9METZ</name>
<evidence type="ECO:0000256" key="5">
    <source>
        <dbReference type="PROSITE-ProRule" id="PRU00024"/>
    </source>
</evidence>
<dbReference type="InterPro" id="IPR017907">
    <property type="entry name" value="Znf_RING_CS"/>
</dbReference>
<dbReference type="InterPro" id="IPR011042">
    <property type="entry name" value="6-blade_b-propeller_TolB-like"/>
</dbReference>
<dbReference type="AlphaFoldDB" id="A0AAV7JCW1"/>
<evidence type="ECO:0000256" key="6">
    <source>
        <dbReference type="PROSITE-ProRule" id="PRU00504"/>
    </source>
</evidence>
<dbReference type="SUPFAM" id="SSF63825">
    <property type="entry name" value="YWTD domain"/>
    <property type="match status" value="1"/>
</dbReference>
<evidence type="ECO:0000259" key="8">
    <source>
        <dbReference type="PROSITE" id="PS50119"/>
    </source>
</evidence>
<evidence type="ECO:0000256" key="3">
    <source>
        <dbReference type="ARBA" id="ARBA00022771"/>
    </source>
</evidence>
<evidence type="ECO:0000256" key="1">
    <source>
        <dbReference type="ARBA" id="ARBA00022723"/>
    </source>
</evidence>
<keyword evidence="7" id="KW-0175">Coiled coil</keyword>
<evidence type="ECO:0000256" key="2">
    <source>
        <dbReference type="ARBA" id="ARBA00022737"/>
    </source>
</evidence>
<evidence type="ECO:0000313" key="9">
    <source>
        <dbReference type="EMBL" id="KAI6646620.1"/>
    </source>
</evidence>